<evidence type="ECO:0000256" key="1">
    <source>
        <dbReference type="SAM" id="Phobius"/>
    </source>
</evidence>
<sequence>MSKERHRNKMMYLSRWMFAILAWGLVVSVVVQTFWAGMAIFNNPIYWKNHIVFVHFFEMVPILMLIVAFAGRLPKKLCWQSAGLIGLIFIQYFTANLKIVGMLHPVIALGLFFMSWNVARQSGTWHLSTEQGGKEK</sequence>
<gene>
    <name evidence="2" type="ORF">HSX42_01180</name>
</gene>
<feature type="transmembrane region" description="Helical" evidence="1">
    <location>
        <begin position="50"/>
        <end position="70"/>
    </location>
</feature>
<keyword evidence="1" id="KW-1133">Transmembrane helix</keyword>
<evidence type="ECO:0000313" key="2">
    <source>
        <dbReference type="EMBL" id="WMV76481.1"/>
    </source>
</evidence>
<keyword evidence="1" id="KW-0812">Transmembrane</keyword>
<reference evidence="2 3" key="1">
    <citation type="submission" date="2023-08" db="EMBL/GenBank/DDBJ databases">
        <title>Complete genome sequence of Geobacillus thermodenitrificans K1041, a genetically tractable strain representative of the genus Geobacillus.</title>
        <authorList>
            <person name="Kani S."/>
            <person name="Suzuki H."/>
        </authorList>
    </citation>
    <scope>NUCLEOTIDE SEQUENCE [LARGE SCALE GENOMIC DNA]</scope>
    <source>
        <strain evidence="2 3">K1041</strain>
    </source>
</reference>
<keyword evidence="3" id="KW-1185">Reference proteome</keyword>
<feature type="transmembrane region" description="Helical" evidence="1">
    <location>
        <begin position="77"/>
        <end position="93"/>
    </location>
</feature>
<dbReference type="EMBL" id="CP133461">
    <property type="protein sequence ID" value="WMV76481.1"/>
    <property type="molecule type" value="Genomic_DNA"/>
</dbReference>
<keyword evidence="1" id="KW-0472">Membrane</keyword>
<feature type="transmembrane region" description="Helical" evidence="1">
    <location>
        <begin position="99"/>
        <end position="119"/>
    </location>
</feature>
<dbReference type="GeneID" id="87622226"/>
<name>A0ABY9QE32_GEOTD</name>
<dbReference type="InterPro" id="IPR046192">
    <property type="entry name" value="DUF6220"/>
</dbReference>
<organism evidence="2 3">
    <name type="scientific">Geobacillus thermodenitrificans</name>
    <dbReference type="NCBI Taxonomy" id="33940"/>
    <lineage>
        <taxon>Bacteria</taxon>
        <taxon>Bacillati</taxon>
        <taxon>Bacillota</taxon>
        <taxon>Bacilli</taxon>
        <taxon>Bacillales</taxon>
        <taxon>Anoxybacillaceae</taxon>
        <taxon>Geobacillus</taxon>
    </lineage>
</organism>
<accession>A0ABY9QE32</accession>
<evidence type="ECO:0000313" key="3">
    <source>
        <dbReference type="Proteomes" id="UP001297580"/>
    </source>
</evidence>
<dbReference type="RefSeq" id="WP_008881495.1">
    <property type="nucleotide sequence ID" value="NZ_CP017690.1"/>
</dbReference>
<protein>
    <submittedName>
        <fullName evidence="2">DUF6220 domain-containing protein</fullName>
    </submittedName>
</protein>
<proteinExistence type="predicted"/>
<dbReference type="Proteomes" id="UP001297580">
    <property type="component" value="Chromosome"/>
</dbReference>
<feature type="transmembrane region" description="Helical" evidence="1">
    <location>
        <begin position="12"/>
        <end position="38"/>
    </location>
</feature>
<dbReference type="Pfam" id="PF19728">
    <property type="entry name" value="DUF6220"/>
    <property type="match status" value="1"/>
</dbReference>